<dbReference type="Proteomes" id="UP000298416">
    <property type="component" value="Unassembled WGS sequence"/>
</dbReference>
<keyword evidence="3" id="KW-1185">Reference proteome</keyword>
<reference evidence="2" key="2">
    <citation type="submission" date="2020-08" db="EMBL/GenBank/DDBJ databases">
        <title>Plant Genome Project.</title>
        <authorList>
            <person name="Zhang R.-G."/>
        </authorList>
    </citation>
    <scope>NUCLEOTIDE SEQUENCE</scope>
    <source>
        <strain evidence="2">Huo1</strain>
        <tissue evidence="2">Leaf</tissue>
    </source>
</reference>
<reference evidence="2" key="1">
    <citation type="submission" date="2018-01" db="EMBL/GenBank/DDBJ databases">
        <authorList>
            <person name="Mao J.F."/>
        </authorList>
    </citation>
    <scope>NUCLEOTIDE SEQUENCE</scope>
    <source>
        <strain evidence="2">Huo1</strain>
        <tissue evidence="2">Leaf</tissue>
    </source>
</reference>
<dbReference type="PANTHER" id="PTHR21530:SF7">
    <property type="entry name" value="TRAB DOMAIN-CONTAINING PROTEIN"/>
    <property type="match status" value="1"/>
</dbReference>
<evidence type="ECO:0000313" key="3">
    <source>
        <dbReference type="Proteomes" id="UP000298416"/>
    </source>
</evidence>
<dbReference type="InterPro" id="IPR046345">
    <property type="entry name" value="TraB_PrgY-like"/>
</dbReference>
<protein>
    <recommendedName>
        <fullName evidence="4">TraB domain-containing protein</fullName>
    </recommendedName>
</protein>
<proteinExistence type="predicted"/>
<dbReference type="OrthoDB" id="48306at2759"/>
<comment type="caution">
    <text evidence="2">The sequence shown here is derived from an EMBL/GenBank/DDBJ whole genome shotgun (WGS) entry which is preliminary data.</text>
</comment>
<evidence type="ECO:0000256" key="1">
    <source>
        <dbReference type="SAM" id="MobiDB-lite"/>
    </source>
</evidence>
<evidence type="ECO:0000313" key="2">
    <source>
        <dbReference type="EMBL" id="KAG6411926.1"/>
    </source>
</evidence>
<dbReference type="CDD" id="cd14726">
    <property type="entry name" value="TraB_PrgY-like"/>
    <property type="match status" value="1"/>
</dbReference>
<dbReference type="PANTHER" id="PTHR21530">
    <property type="entry name" value="PHEROMONE SHUTDOWN PROTEIN"/>
    <property type="match status" value="1"/>
</dbReference>
<dbReference type="EMBL" id="PNBA02000009">
    <property type="protein sequence ID" value="KAG6411926.1"/>
    <property type="molecule type" value="Genomic_DNA"/>
</dbReference>
<accession>A0A8X8ZPB5</accession>
<gene>
    <name evidence="2" type="ORF">SASPL_124580</name>
</gene>
<dbReference type="GO" id="GO:0005741">
    <property type="term" value="C:mitochondrial outer membrane"/>
    <property type="evidence" value="ECO:0007669"/>
    <property type="project" value="TreeGrafter"/>
</dbReference>
<evidence type="ECO:0008006" key="4">
    <source>
        <dbReference type="Google" id="ProtNLM"/>
    </source>
</evidence>
<feature type="region of interest" description="Disordered" evidence="1">
    <location>
        <begin position="26"/>
        <end position="51"/>
    </location>
</feature>
<organism evidence="2">
    <name type="scientific">Salvia splendens</name>
    <name type="common">Scarlet sage</name>
    <dbReference type="NCBI Taxonomy" id="180675"/>
    <lineage>
        <taxon>Eukaryota</taxon>
        <taxon>Viridiplantae</taxon>
        <taxon>Streptophyta</taxon>
        <taxon>Embryophyta</taxon>
        <taxon>Tracheophyta</taxon>
        <taxon>Spermatophyta</taxon>
        <taxon>Magnoliopsida</taxon>
        <taxon>eudicotyledons</taxon>
        <taxon>Gunneridae</taxon>
        <taxon>Pentapetalae</taxon>
        <taxon>asterids</taxon>
        <taxon>lamiids</taxon>
        <taxon>Lamiales</taxon>
        <taxon>Lamiaceae</taxon>
        <taxon>Nepetoideae</taxon>
        <taxon>Mentheae</taxon>
        <taxon>Salviinae</taxon>
        <taxon>Salvia</taxon>
        <taxon>Salvia subgen. Calosphace</taxon>
        <taxon>core Calosphace</taxon>
    </lineage>
</organism>
<dbReference type="AlphaFoldDB" id="A0A8X8ZPB5"/>
<sequence>MYGFANRLIPLFYAAAKSSRLLSSPAATAGTDRISDPHNNHERKRRKEEPLENVVTLTCESSSDGGVCNVYVIGSDHRSPKSWAEVKAVMQTVKPEAVFLELCASRRHILTHDKIEMPTLQDMVHMWKKNESLYSILFKRYVAKHVPGGDFRTAYIEATKYGAKVILGDRPIEITTLRYWADTSLLHLYLNLTRPPYVMHSSISQSLLAVVGRTHVPGIQNNWKQHVEIKILCHLQITWSFQIFWPL</sequence>
<name>A0A8X8ZPB5_SALSN</name>